<keyword evidence="1" id="KW-1133">Transmembrane helix</keyword>
<reference evidence="3 5" key="3">
    <citation type="submission" date="2017-07" db="EMBL/GenBank/DDBJ databases">
        <title>Prevalence of linear plasmids in Cutibacterium (Propionibacterium) acnes isolates obtained from prostatic tissue.</title>
        <authorList>
            <person name="Davidsson S."/>
            <person name="Carlsson J."/>
            <person name="Molling P."/>
            <person name="Andren O."/>
            <person name="Andersson S.-O."/>
            <person name="Brzuszkiewicz E."/>
            <person name="Poehlein A."/>
            <person name="Al-Zeer M."/>
            <person name="Brinkmann V."/>
            <person name="Scavenius C."/>
            <person name="Nazipi S."/>
            <person name="Soderquist B."/>
            <person name="Bruggemann H."/>
        </authorList>
    </citation>
    <scope>NUCLEOTIDE SEQUENCE [LARGE SCALE GENOMIC DNA]</scope>
    <source>
        <strain evidence="3 5">DSM 753</strain>
    </source>
</reference>
<organism evidence="2 4">
    <name type="scientific">[Clostridium] leptum DSM 753</name>
    <dbReference type="NCBI Taxonomy" id="428125"/>
    <lineage>
        <taxon>Bacteria</taxon>
        <taxon>Bacillati</taxon>
        <taxon>Bacillota</taxon>
        <taxon>Clostridia</taxon>
        <taxon>Eubacteriales</taxon>
        <taxon>Oscillospiraceae</taxon>
        <taxon>Oscillospiraceae incertae sedis</taxon>
    </lineage>
</organism>
<reference evidence="2 4" key="1">
    <citation type="submission" date="2007-08" db="EMBL/GenBank/DDBJ databases">
        <title>Draft genome sequence of Clostridium leptum (DSM 753).</title>
        <authorList>
            <person name="Sudarsanam P."/>
            <person name="Ley R."/>
            <person name="Guruge J."/>
            <person name="Turnbaugh P.J."/>
            <person name="Mahowald M."/>
            <person name="Liep D."/>
            <person name="Gordon J."/>
        </authorList>
    </citation>
    <scope>NUCLEOTIDE SEQUENCE [LARGE SCALE GENOMIC DNA]</scope>
    <source>
        <strain evidence="2 4">DSM 753</strain>
    </source>
</reference>
<dbReference type="OrthoDB" id="1640349at2"/>
<proteinExistence type="predicted"/>
<dbReference type="HOGENOM" id="CLU_050521_1_1_9"/>
<dbReference type="Pfam" id="PF06898">
    <property type="entry name" value="YqfD"/>
    <property type="match status" value="1"/>
</dbReference>
<name>A7VUB4_9FIRM</name>
<dbReference type="EMBL" id="NOXF01000004">
    <property type="protein sequence ID" value="PEQ24800.1"/>
    <property type="molecule type" value="Genomic_DNA"/>
</dbReference>
<keyword evidence="1" id="KW-0812">Transmembrane</keyword>
<evidence type="ECO:0000313" key="5">
    <source>
        <dbReference type="Proteomes" id="UP000220611"/>
    </source>
</evidence>
<protein>
    <submittedName>
        <fullName evidence="2">Sporulation protein YqfD</fullName>
    </submittedName>
</protein>
<comment type="caution">
    <text evidence="2">The sequence shown here is derived from an EMBL/GenBank/DDBJ whole genome shotgun (WGS) entry which is preliminary data.</text>
</comment>
<feature type="transmembrane region" description="Helical" evidence="1">
    <location>
        <begin position="88"/>
        <end position="110"/>
    </location>
</feature>
<evidence type="ECO:0000313" key="4">
    <source>
        <dbReference type="Proteomes" id="UP000003490"/>
    </source>
</evidence>
<dbReference type="Proteomes" id="UP000003490">
    <property type="component" value="Unassembled WGS sequence"/>
</dbReference>
<reference evidence="2 4" key="2">
    <citation type="submission" date="2007-08" db="EMBL/GenBank/DDBJ databases">
        <authorList>
            <person name="Fulton L."/>
            <person name="Clifton S."/>
            <person name="Fulton B."/>
            <person name="Xu J."/>
            <person name="Minx P."/>
            <person name="Pepin K.H."/>
            <person name="Johnson M."/>
            <person name="Thiruvilangam P."/>
            <person name="Bhonagiri V."/>
            <person name="Nash W.E."/>
            <person name="Wang C."/>
            <person name="Mardis E.R."/>
            <person name="Wilson R.K."/>
        </authorList>
    </citation>
    <scope>NUCLEOTIDE SEQUENCE [LARGE SCALE GENOMIC DNA]</scope>
    <source>
        <strain evidence="2 4">DSM 753</strain>
    </source>
</reference>
<dbReference type="AlphaFoldDB" id="A7VUB4"/>
<keyword evidence="1" id="KW-0472">Membrane</keyword>
<dbReference type="EMBL" id="ABCB02000019">
    <property type="protein sequence ID" value="EDO60564.1"/>
    <property type="molecule type" value="Genomic_DNA"/>
</dbReference>
<dbReference type="PIRSF" id="PIRSF029895">
    <property type="entry name" value="SpoIV"/>
    <property type="match status" value="1"/>
</dbReference>
<dbReference type="eggNOG" id="COG1589">
    <property type="taxonomic scope" value="Bacteria"/>
</dbReference>
<dbReference type="NCBIfam" id="TIGR02876">
    <property type="entry name" value="spore_yqfD"/>
    <property type="match status" value="1"/>
</dbReference>
<accession>A7VUB4</accession>
<gene>
    <name evidence="2" type="primary">yqfD</name>
    <name evidence="3" type="ORF">CH238_07530</name>
    <name evidence="2" type="ORF">CLOLEP_02160</name>
</gene>
<dbReference type="Proteomes" id="UP000220611">
    <property type="component" value="Unassembled WGS sequence"/>
</dbReference>
<dbReference type="InterPro" id="IPR010690">
    <property type="entry name" value="YqfD"/>
</dbReference>
<evidence type="ECO:0000313" key="3">
    <source>
        <dbReference type="EMBL" id="PEQ24800.1"/>
    </source>
</evidence>
<sequence>MLLRFLRWMAGYVLFIGMGGYPEKFMNLAARANITLWQVKNSKGSFQARVAKSQYRELRRPAKKAGMRLRVKKRKGFPFFMRRYRHRLGLLAGIALFFATIWFLSLHVWVINVSGNDEITEEQVISVMDEIGIRPGVRTSGLDAELLEQAAMVKLKDVSWMAINFQGSVVNVELKERDAPPEAIPMEEPCNLKSSYPGQIVRLEVISGVTVVEEGDAVTQGQLLVSGVFEDLLEGKSHYQHASGKVIARTRRQLSVEVPLTQTVQVPTEETVVRKKLELFGLELPLTLNPEPGEEYEAEEEKEQVRLFGNKLPMEFTTQVWTLQKEETVTLTEEEAKKQGEEKLKELEEASMEDRKIIERTLTTELKDGICRVTADYVCEENIALESPIYLAGDS</sequence>
<evidence type="ECO:0000313" key="2">
    <source>
        <dbReference type="EMBL" id="EDO60564.1"/>
    </source>
</evidence>
<evidence type="ECO:0000256" key="1">
    <source>
        <dbReference type="SAM" id="Phobius"/>
    </source>
</evidence>
<keyword evidence="5" id="KW-1185">Reference proteome</keyword>